<dbReference type="AlphaFoldDB" id="A0A9W9I1F7"/>
<comment type="caution">
    <text evidence="2">The sequence shown here is derived from an EMBL/GenBank/DDBJ whole genome shotgun (WGS) entry which is preliminary data.</text>
</comment>
<evidence type="ECO:0000313" key="3">
    <source>
        <dbReference type="Proteomes" id="UP001146351"/>
    </source>
</evidence>
<protein>
    <submittedName>
        <fullName evidence="2">Uncharacterized protein</fullName>
    </submittedName>
</protein>
<proteinExistence type="predicted"/>
<evidence type="ECO:0000313" key="2">
    <source>
        <dbReference type="EMBL" id="KAJ5162144.1"/>
    </source>
</evidence>
<feature type="signal peptide" evidence="1">
    <location>
        <begin position="1"/>
        <end position="20"/>
    </location>
</feature>
<evidence type="ECO:0000256" key="1">
    <source>
        <dbReference type="SAM" id="SignalP"/>
    </source>
</evidence>
<name>A0A9W9I1F7_9EURO</name>
<accession>A0A9W9I1F7</accession>
<organism evidence="2 3">
    <name type="scientific">Penicillium capsulatum</name>
    <dbReference type="NCBI Taxonomy" id="69766"/>
    <lineage>
        <taxon>Eukaryota</taxon>
        <taxon>Fungi</taxon>
        <taxon>Dikarya</taxon>
        <taxon>Ascomycota</taxon>
        <taxon>Pezizomycotina</taxon>
        <taxon>Eurotiomycetes</taxon>
        <taxon>Eurotiomycetidae</taxon>
        <taxon>Eurotiales</taxon>
        <taxon>Aspergillaceae</taxon>
        <taxon>Penicillium</taxon>
    </lineage>
</organism>
<reference evidence="2" key="1">
    <citation type="submission" date="2022-11" db="EMBL/GenBank/DDBJ databases">
        <authorList>
            <person name="Petersen C."/>
        </authorList>
    </citation>
    <scope>NUCLEOTIDE SEQUENCE</scope>
    <source>
        <strain evidence="2">IBT 21917</strain>
    </source>
</reference>
<keyword evidence="1" id="KW-0732">Signal</keyword>
<reference evidence="2" key="2">
    <citation type="journal article" date="2023" name="IMA Fungus">
        <title>Comparative genomic study of the Penicillium genus elucidates a diverse pangenome and 15 lateral gene transfer events.</title>
        <authorList>
            <person name="Petersen C."/>
            <person name="Sorensen T."/>
            <person name="Nielsen M.R."/>
            <person name="Sondergaard T.E."/>
            <person name="Sorensen J.L."/>
            <person name="Fitzpatrick D.A."/>
            <person name="Frisvad J.C."/>
            <person name="Nielsen K.L."/>
        </authorList>
    </citation>
    <scope>NUCLEOTIDE SEQUENCE</scope>
    <source>
        <strain evidence="2">IBT 21917</strain>
    </source>
</reference>
<dbReference type="EMBL" id="JAPQKO010000005">
    <property type="protein sequence ID" value="KAJ5162144.1"/>
    <property type="molecule type" value="Genomic_DNA"/>
</dbReference>
<dbReference type="OrthoDB" id="5054768at2759"/>
<keyword evidence="3" id="KW-1185">Reference proteome</keyword>
<sequence>MHFPVDLCILSLGLAATVVAKDDPSYKPACANLQNTTQHVKWDSVLSVTERGSYNNGSNPVNLLLTLLPSSVNWSALPWEVPWRRNVFDYAEFQLPLKSAKPEWSNSTTVNDNFNMTLAKKDSTFELSGAVRDQKYGILFDSTSWIMDIHMPRCNTSDEKETGKWQVLLEAGTWSNTENWSGFRYPTMNATFDDRTVDMTINGLFTASTNLRHNDSEIMAQRSTVKDILGEITIRVHGVLDPYHSDVLDVNSSAPTWQRTVGFGNNSLNIGNDAKNGAGRVGDSRGSISLALFAVLVGMVVGV</sequence>
<dbReference type="Proteomes" id="UP001146351">
    <property type="component" value="Unassembled WGS sequence"/>
</dbReference>
<feature type="chain" id="PRO_5040990173" evidence="1">
    <location>
        <begin position="21"/>
        <end position="303"/>
    </location>
</feature>
<gene>
    <name evidence="2" type="ORF">N7492_007536</name>
</gene>